<accession>A0A0D0EZ11</accession>
<protein>
    <recommendedName>
        <fullName evidence="1">DUF6602 domain-containing protein</fullName>
    </recommendedName>
</protein>
<proteinExistence type="predicted"/>
<dbReference type="InterPro" id="IPR046537">
    <property type="entry name" value="DUF6602"/>
</dbReference>
<evidence type="ECO:0000313" key="2">
    <source>
        <dbReference type="EMBL" id="KIO74623.1"/>
    </source>
</evidence>
<reference evidence="2 3" key="1">
    <citation type="submission" date="2015-01" db="EMBL/GenBank/DDBJ databases">
        <title>Draft genome sequence of Pedobacter sp. NL19 isolated from sludge of an effluent treatment pond in an abandoned uranium mine.</title>
        <authorList>
            <person name="Santos T."/>
            <person name="Caetano T."/>
            <person name="Covas C."/>
            <person name="Cruz A."/>
            <person name="Mendo S."/>
        </authorList>
    </citation>
    <scope>NUCLEOTIDE SEQUENCE [LARGE SCALE GENOMIC DNA]</scope>
    <source>
        <strain evidence="2 3">NL19</strain>
    </source>
</reference>
<sequence length="303" mass="34122">MEELQFQMPAQGWSQFLIARKKMLDEFDRAKTLSKKHIVQTSHGNVAEAEFRKWLGNFLPKKYGVTSGYIISTGISDLENTPHFDVIIYEHLEAPILWIEESPDNSKQGSSLAIPAEYVKAVIEVKSSFARSTVKSGIEHLRELSKIMSGIDAPDERYKKYLPRDFFCSLVFFELRKENEFDKGAINMMVDGYSLRGYSGGVILRGSGHSKDNTGHISLLNSQQPIISSLEKPERSLLGPFTLSDTIKIDENSYFGAMLDWAEPNFSKFAFDLVALLNGTFESGRISSFHALGTTEWADAKKK</sequence>
<evidence type="ECO:0000259" key="1">
    <source>
        <dbReference type="Pfam" id="PF20247"/>
    </source>
</evidence>
<dbReference type="RefSeq" id="WP_041887083.1">
    <property type="nucleotide sequence ID" value="NZ_JXRA01000153.1"/>
</dbReference>
<dbReference type="CDD" id="cd21173">
    <property type="entry name" value="NucC-like"/>
    <property type="match status" value="1"/>
</dbReference>
<dbReference type="EMBL" id="JXRA01000153">
    <property type="protein sequence ID" value="KIO74623.1"/>
    <property type="molecule type" value="Genomic_DNA"/>
</dbReference>
<dbReference type="Proteomes" id="UP000032049">
    <property type="component" value="Unassembled WGS sequence"/>
</dbReference>
<organism evidence="2 3">
    <name type="scientific">Pedobacter lusitanus</name>
    <dbReference type="NCBI Taxonomy" id="1503925"/>
    <lineage>
        <taxon>Bacteria</taxon>
        <taxon>Pseudomonadati</taxon>
        <taxon>Bacteroidota</taxon>
        <taxon>Sphingobacteriia</taxon>
        <taxon>Sphingobacteriales</taxon>
        <taxon>Sphingobacteriaceae</taxon>
        <taxon>Pedobacter</taxon>
    </lineage>
</organism>
<dbReference type="OrthoDB" id="1274652at2"/>
<dbReference type="AlphaFoldDB" id="A0A0D0EZ11"/>
<name>A0A0D0EZ11_9SPHI</name>
<keyword evidence="3" id="KW-1185">Reference proteome</keyword>
<gene>
    <name evidence="2" type="ORF">TH53_25325</name>
</gene>
<feature type="domain" description="DUF6602" evidence="1">
    <location>
        <begin position="40"/>
        <end position="145"/>
    </location>
</feature>
<dbReference type="Pfam" id="PF20247">
    <property type="entry name" value="DUF6602"/>
    <property type="match status" value="1"/>
</dbReference>
<evidence type="ECO:0000313" key="3">
    <source>
        <dbReference type="Proteomes" id="UP000032049"/>
    </source>
</evidence>
<comment type="caution">
    <text evidence="2">The sequence shown here is derived from an EMBL/GenBank/DDBJ whole genome shotgun (WGS) entry which is preliminary data.</text>
</comment>